<dbReference type="Pfam" id="PF18414">
    <property type="entry name" value="zf_C2H2_10"/>
    <property type="match status" value="1"/>
</dbReference>
<feature type="domain" description="CCHC NOA-type" evidence="17">
    <location>
        <begin position="498"/>
        <end position="528"/>
    </location>
</feature>
<dbReference type="GO" id="GO:0090161">
    <property type="term" value="P:Golgi ribbon formation"/>
    <property type="evidence" value="ECO:0007669"/>
    <property type="project" value="TreeGrafter"/>
</dbReference>
<reference evidence="18 19" key="1">
    <citation type="submission" date="2019-09" db="EMBL/GenBank/DDBJ databases">
        <title>Bird 10,000 Genomes (B10K) Project - Family phase.</title>
        <authorList>
            <person name="Zhang G."/>
        </authorList>
    </citation>
    <scope>NUCLEOTIDE SEQUENCE [LARGE SCALE GENOMIC DNA]</scope>
    <source>
        <strain evidence="18">B10K-DU-001-01</strain>
        <tissue evidence="18">Muscle</tissue>
    </source>
</reference>
<gene>
    <name evidence="18" type="primary">Optn</name>
    <name evidence="18" type="ORF">CEPORN_R03913</name>
</gene>
<dbReference type="GO" id="GO:0005776">
    <property type="term" value="C:autophagosome"/>
    <property type="evidence" value="ECO:0007669"/>
    <property type="project" value="UniProtKB-SubCell"/>
</dbReference>
<comment type="subcellular location">
    <subcellularLocation>
        <location evidence="14">Cytoplasm</location>
        <location evidence="14">Perinuclear region</location>
    </subcellularLocation>
    <subcellularLocation>
        <location evidence="14">Golgi apparatus</location>
    </subcellularLocation>
    <subcellularLocation>
        <location evidence="2 14">Golgi apparatus</location>
        <location evidence="2 14">trans-Golgi network</location>
    </subcellularLocation>
    <subcellularLocation>
        <location evidence="1 14">Cytoplasmic vesicle</location>
        <location evidence="1 14">Autophagosome</location>
    </subcellularLocation>
    <subcellularLocation>
        <location evidence="14">Cytoplasmic vesicle</location>
    </subcellularLocation>
    <subcellularLocation>
        <location evidence="14">Recycling endosome</location>
    </subcellularLocation>
</comment>
<dbReference type="GO" id="GO:0005794">
    <property type="term" value="C:Golgi apparatus"/>
    <property type="evidence" value="ECO:0007669"/>
    <property type="project" value="UniProtKB-SubCell"/>
</dbReference>
<feature type="non-terminal residue" evidence="18">
    <location>
        <position position="1"/>
    </location>
</feature>
<name>A0A7K5TUL7_CEPOR</name>
<evidence type="ECO:0000256" key="1">
    <source>
        <dbReference type="ARBA" id="ARBA00004419"/>
    </source>
</evidence>
<dbReference type="Gene3D" id="1.20.5.390">
    <property type="entry name" value="L1 transposable element, trimerization domain"/>
    <property type="match status" value="2"/>
</dbReference>
<dbReference type="GO" id="GO:0055037">
    <property type="term" value="C:recycling endosome"/>
    <property type="evidence" value="ECO:0007669"/>
    <property type="project" value="UniProtKB-SubCell"/>
</dbReference>
<feature type="non-terminal residue" evidence="18">
    <location>
        <position position="528"/>
    </location>
</feature>
<feature type="coiled-coil region" evidence="15">
    <location>
        <begin position="185"/>
        <end position="212"/>
    </location>
</feature>
<dbReference type="GO" id="GO:0006914">
    <property type="term" value="P:autophagy"/>
    <property type="evidence" value="ECO:0007669"/>
    <property type="project" value="UniProtKB-KW"/>
</dbReference>
<evidence type="ECO:0000256" key="9">
    <source>
        <dbReference type="ARBA" id="ARBA00023006"/>
    </source>
</evidence>
<dbReference type="InterPro" id="IPR032419">
    <property type="entry name" value="CC2-LZ_dom"/>
</dbReference>
<keyword evidence="10 14" id="KW-0333">Golgi apparatus</keyword>
<proteinExistence type="predicted"/>
<evidence type="ECO:0000256" key="12">
    <source>
        <dbReference type="ARBA" id="ARBA00023329"/>
    </source>
</evidence>
<keyword evidence="8 14" id="KW-0862">Zinc</keyword>
<dbReference type="InterPro" id="IPR034735">
    <property type="entry name" value="NEMO_ZF"/>
</dbReference>
<keyword evidence="9" id="KW-0072">Autophagy</keyword>
<dbReference type="GO" id="GO:0034067">
    <property type="term" value="P:protein localization to Golgi apparatus"/>
    <property type="evidence" value="ECO:0007669"/>
    <property type="project" value="TreeGrafter"/>
</dbReference>
<feature type="coiled-coil region" evidence="15">
    <location>
        <begin position="374"/>
        <end position="415"/>
    </location>
</feature>
<dbReference type="PROSITE" id="PS51801">
    <property type="entry name" value="ZF_CCHC_NOA"/>
    <property type="match status" value="1"/>
</dbReference>
<evidence type="ECO:0000256" key="4">
    <source>
        <dbReference type="ARBA" id="ARBA00022490"/>
    </source>
</evidence>
<keyword evidence="6 14" id="KW-0967">Endosome</keyword>
<keyword evidence="5 14" id="KW-0479">Metal-binding</keyword>
<evidence type="ECO:0000256" key="5">
    <source>
        <dbReference type="ARBA" id="ARBA00022723"/>
    </source>
</evidence>
<feature type="region of interest" description="Disordered" evidence="16">
    <location>
        <begin position="469"/>
        <end position="496"/>
    </location>
</feature>
<evidence type="ECO:0000313" key="18">
    <source>
        <dbReference type="EMBL" id="NWU08034.1"/>
    </source>
</evidence>
<evidence type="ECO:0000313" key="19">
    <source>
        <dbReference type="Proteomes" id="UP000543364"/>
    </source>
</evidence>
<evidence type="ECO:0000256" key="3">
    <source>
        <dbReference type="ARBA" id="ARBA00018548"/>
    </source>
</evidence>
<dbReference type="PANTHER" id="PTHR31553">
    <property type="entry name" value="NF-KAPPA-B ESSENTIAL MODULATOR"/>
    <property type="match status" value="1"/>
</dbReference>
<evidence type="ECO:0000256" key="7">
    <source>
        <dbReference type="ARBA" id="ARBA00022771"/>
    </source>
</evidence>
<dbReference type="Pfam" id="PF11577">
    <property type="entry name" value="NEMO"/>
    <property type="match status" value="1"/>
</dbReference>
<keyword evidence="4 14" id="KW-0963">Cytoplasm</keyword>
<evidence type="ECO:0000256" key="2">
    <source>
        <dbReference type="ARBA" id="ARBA00004601"/>
    </source>
</evidence>
<dbReference type="Proteomes" id="UP000543364">
    <property type="component" value="Unassembled WGS sequence"/>
</dbReference>
<protein>
    <recommendedName>
        <fullName evidence="3 14">Optineurin</fullName>
    </recommendedName>
</protein>
<comment type="caution">
    <text evidence="18">The sequence shown here is derived from an EMBL/GenBank/DDBJ whole genome shotgun (WGS) entry which is preliminary data.</text>
</comment>
<keyword evidence="7 13" id="KW-0863">Zinc-finger</keyword>
<evidence type="ECO:0000256" key="10">
    <source>
        <dbReference type="ARBA" id="ARBA00023034"/>
    </source>
</evidence>
<dbReference type="Pfam" id="PF16516">
    <property type="entry name" value="CC2-LZ"/>
    <property type="match status" value="1"/>
</dbReference>
<dbReference type="GO" id="GO:0070530">
    <property type="term" value="F:K63-linked polyubiquitin modification-dependent protein binding"/>
    <property type="evidence" value="ECO:0007669"/>
    <property type="project" value="InterPro"/>
</dbReference>
<dbReference type="InterPro" id="IPR021063">
    <property type="entry name" value="NEMO_N"/>
</dbReference>
<keyword evidence="12 14" id="KW-0968">Cytoplasmic vesicle</keyword>
<dbReference type="EMBL" id="VZRE01003534">
    <property type="protein sequence ID" value="NWU08034.1"/>
    <property type="molecule type" value="Genomic_DNA"/>
</dbReference>
<evidence type="ECO:0000256" key="6">
    <source>
        <dbReference type="ARBA" id="ARBA00022753"/>
    </source>
</evidence>
<comment type="function">
    <text evidence="14">May act by regulating membrane trafficking and cellular morphogenesis.</text>
</comment>
<evidence type="ECO:0000259" key="17">
    <source>
        <dbReference type="PROSITE" id="PS51801"/>
    </source>
</evidence>
<dbReference type="FunFam" id="1.20.5.990:FF:000002">
    <property type="entry name" value="Optineurin"/>
    <property type="match status" value="1"/>
</dbReference>
<dbReference type="AlphaFoldDB" id="A0A7K5TUL7"/>
<feature type="coiled-coil region" evidence="15">
    <location>
        <begin position="17"/>
        <end position="133"/>
    </location>
</feature>
<dbReference type="Gene3D" id="1.20.5.990">
    <property type="entry name" value="Nemo cc2-lz domain - 1d5 darpin complex"/>
    <property type="match status" value="1"/>
</dbReference>
<evidence type="ECO:0000256" key="16">
    <source>
        <dbReference type="SAM" id="MobiDB-lite"/>
    </source>
</evidence>
<evidence type="ECO:0000256" key="13">
    <source>
        <dbReference type="PROSITE-ProRule" id="PRU01142"/>
    </source>
</evidence>
<dbReference type="CDD" id="cd09803">
    <property type="entry name" value="UBAN"/>
    <property type="match status" value="1"/>
</dbReference>
<organism evidence="18 19">
    <name type="scientific">Cephalopterus ornatus</name>
    <name type="common">Amazonian umbrellabird</name>
    <dbReference type="NCBI Taxonomy" id="114276"/>
    <lineage>
        <taxon>Eukaryota</taxon>
        <taxon>Metazoa</taxon>
        <taxon>Chordata</taxon>
        <taxon>Craniata</taxon>
        <taxon>Vertebrata</taxon>
        <taxon>Euteleostomi</taxon>
        <taxon>Archelosauria</taxon>
        <taxon>Archosauria</taxon>
        <taxon>Dinosauria</taxon>
        <taxon>Saurischia</taxon>
        <taxon>Theropoda</taxon>
        <taxon>Coelurosauria</taxon>
        <taxon>Aves</taxon>
        <taxon>Neognathae</taxon>
        <taxon>Neoaves</taxon>
        <taxon>Telluraves</taxon>
        <taxon>Australaves</taxon>
        <taxon>Passeriformes</taxon>
        <taxon>Cotingidae</taxon>
        <taxon>Cephalopterus</taxon>
    </lineage>
</organism>
<evidence type="ECO:0000256" key="14">
    <source>
        <dbReference type="RuleBase" id="RU367122"/>
    </source>
</evidence>
<dbReference type="GO" id="GO:0008270">
    <property type="term" value="F:zinc ion binding"/>
    <property type="evidence" value="ECO:0007669"/>
    <property type="project" value="UniProtKB-KW"/>
</dbReference>
<dbReference type="FunFam" id="1.20.5.390:FF:000004">
    <property type="entry name" value="Optineurin"/>
    <property type="match status" value="1"/>
</dbReference>
<evidence type="ECO:0000256" key="11">
    <source>
        <dbReference type="ARBA" id="ARBA00023054"/>
    </source>
</evidence>
<keyword evidence="11 15" id="KW-0175">Coiled coil</keyword>
<evidence type="ECO:0000256" key="8">
    <source>
        <dbReference type="ARBA" id="ARBA00022833"/>
    </source>
</evidence>
<feature type="coiled-coil region" evidence="15">
    <location>
        <begin position="264"/>
        <end position="329"/>
    </location>
</feature>
<dbReference type="PANTHER" id="PTHR31553:SF2">
    <property type="entry name" value="OPTINEURIN"/>
    <property type="match status" value="1"/>
</dbReference>
<accession>A0A7K5TUL7</accession>
<dbReference type="GO" id="GO:0005634">
    <property type="term" value="C:nucleus"/>
    <property type="evidence" value="ECO:0007669"/>
    <property type="project" value="TreeGrafter"/>
</dbReference>
<dbReference type="InterPro" id="IPR051301">
    <property type="entry name" value="Optineurin/NFkB_EssMod"/>
</dbReference>
<sequence>AAPALSAYTPEEMVQQMKELITENNELKEAMKLHNQAMKDRYEELSIWREKQKEEREFYELKFKEAKQCLQAKCTENEQLQQQLQSLKGREEGAEMEGCVALEKEVRNLKSQVQRLQAEKADLVAIISELQVKLNVSAEDSFVEIGMSVSKGNKKNTVTCSQKGLQNRSKSADESKNLESEELTVSQLLCSLRNETQKREKLEKELQDHRERYEVGAPHGSADTEVSTHVLVMAADSMCTAGVLQQLCEVEALNLQVCALFKELQEAHEKLKEAELIQKKLQEKCQALERKSLAAASELEEKQQLIYTVKKLELQVESMQSEVKLEQAKTHEEKARYNTLQDSYSKLLPQLTEAMKQIDEMKLKELDRVDKAVVEQLKAKVELAEQALAAKQLQIDEMKQIIAKQEEDLETMSVLRAQMEVYCSDFHAERAAREKIHEEKEQLAVQLAYLLKEQQNLEDLGRNSLAEMQNRHGARVPDREHSPRLVQRGTGSQDWPEQRNISIYSCPKCEEILPDLDTLQIHVMDCIN</sequence>
<keyword evidence="19" id="KW-1185">Reference proteome</keyword>
<evidence type="ECO:0000256" key="15">
    <source>
        <dbReference type="SAM" id="Coils"/>
    </source>
</evidence>
<dbReference type="GO" id="GO:0043122">
    <property type="term" value="P:regulation of canonical NF-kappaB signal transduction"/>
    <property type="evidence" value="ECO:0007669"/>
    <property type="project" value="TreeGrafter"/>
</dbReference>
<dbReference type="GO" id="GO:0048471">
    <property type="term" value="C:perinuclear region of cytoplasm"/>
    <property type="evidence" value="ECO:0007669"/>
    <property type="project" value="UniProtKB-SubCell"/>
</dbReference>